<keyword evidence="2" id="KW-0479">Metal-binding</keyword>
<reference evidence="5" key="1">
    <citation type="submission" date="2021-03" db="EMBL/GenBank/DDBJ databases">
        <authorList>
            <person name="Tran Van P."/>
        </authorList>
    </citation>
    <scope>NUCLEOTIDE SEQUENCE</scope>
</reference>
<dbReference type="PANTHER" id="PTHR24300">
    <property type="entry name" value="CYTOCHROME P450 508A4-RELATED"/>
    <property type="match status" value="1"/>
</dbReference>
<evidence type="ECO:0000256" key="2">
    <source>
        <dbReference type="ARBA" id="ARBA00022723"/>
    </source>
</evidence>
<keyword evidence="3" id="KW-0408">Iron</keyword>
<accession>A0ABN7PHY6</accession>
<dbReference type="Proteomes" id="UP001153148">
    <property type="component" value="Unassembled WGS sequence"/>
</dbReference>
<dbReference type="InterPro" id="IPR036396">
    <property type="entry name" value="Cyt_P450_sf"/>
</dbReference>
<dbReference type="InterPro" id="IPR050182">
    <property type="entry name" value="Cytochrome_P450_fam2"/>
</dbReference>
<dbReference type="InterPro" id="IPR001128">
    <property type="entry name" value="Cyt_P450"/>
</dbReference>
<dbReference type="SUPFAM" id="SSF48264">
    <property type="entry name" value="Cytochrome P450"/>
    <property type="match status" value="1"/>
</dbReference>
<sequence length="144" mass="16645">MALSYNLRHNGTIQGIINSDGKLWKDQRKFLHERLRQFGIKCVGTGKEHMETRIMGEVETFLRTLSRQKDAPMDLNTPLAMSVSNVICTIMMSVSFKHDDCRFKRFMDLIEEGFKLFGSIASVNFIPLMRYLPGLQETRKKLAQ</sequence>
<proteinExistence type="inferred from homology"/>
<comment type="caution">
    <text evidence="5">The sequence shown here is derived from an EMBL/GenBank/DDBJ whole genome shotgun (WGS) entry which is preliminary data.</text>
</comment>
<protein>
    <submittedName>
        <fullName evidence="5">Uncharacterized protein</fullName>
    </submittedName>
</protein>
<evidence type="ECO:0000256" key="4">
    <source>
        <dbReference type="ARBA" id="ARBA00023033"/>
    </source>
</evidence>
<gene>
    <name evidence="5" type="ORF">TPAB3V08_LOCUS13912</name>
</gene>
<keyword evidence="6" id="KW-1185">Reference proteome</keyword>
<evidence type="ECO:0000256" key="1">
    <source>
        <dbReference type="ARBA" id="ARBA00010617"/>
    </source>
</evidence>
<dbReference type="Pfam" id="PF00067">
    <property type="entry name" value="p450"/>
    <property type="match status" value="1"/>
</dbReference>
<dbReference type="EMBL" id="CAJPIN010061519">
    <property type="protein sequence ID" value="CAG2066969.1"/>
    <property type="molecule type" value="Genomic_DNA"/>
</dbReference>
<evidence type="ECO:0000313" key="5">
    <source>
        <dbReference type="EMBL" id="CAG2066969.1"/>
    </source>
</evidence>
<dbReference type="Gene3D" id="1.10.630.10">
    <property type="entry name" value="Cytochrome P450"/>
    <property type="match status" value="1"/>
</dbReference>
<dbReference type="PANTHER" id="PTHR24300:SF413">
    <property type="entry name" value="CYTOCHROME P450 18A1"/>
    <property type="match status" value="1"/>
</dbReference>
<comment type="similarity">
    <text evidence="1">Belongs to the cytochrome P450 family.</text>
</comment>
<feature type="non-terminal residue" evidence="5">
    <location>
        <position position="144"/>
    </location>
</feature>
<name>A0ABN7PHY6_TIMPD</name>
<evidence type="ECO:0000313" key="6">
    <source>
        <dbReference type="Proteomes" id="UP001153148"/>
    </source>
</evidence>
<keyword evidence="4" id="KW-0560">Oxidoreductase</keyword>
<evidence type="ECO:0000256" key="3">
    <source>
        <dbReference type="ARBA" id="ARBA00023004"/>
    </source>
</evidence>
<organism evidence="5 6">
    <name type="scientific">Timema podura</name>
    <name type="common">Walking stick</name>
    <dbReference type="NCBI Taxonomy" id="61482"/>
    <lineage>
        <taxon>Eukaryota</taxon>
        <taxon>Metazoa</taxon>
        <taxon>Ecdysozoa</taxon>
        <taxon>Arthropoda</taxon>
        <taxon>Hexapoda</taxon>
        <taxon>Insecta</taxon>
        <taxon>Pterygota</taxon>
        <taxon>Neoptera</taxon>
        <taxon>Polyneoptera</taxon>
        <taxon>Phasmatodea</taxon>
        <taxon>Timematodea</taxon>
        <taxon>Timematoidea</taxon>
        <taxon>Timematidae</taxon>
        <taxon>Timema</taxon>
    </lineage>
</organism>
<keyword evidence="4" id="KW-0503">Monooxygenase</keyword>